<feature type="domain" description="Sulfotransferase" evidence="3">
    <location>
        <begin position="120"/>
        <end position="336"/>
    </location>
</feature>
<dbReference type="PANTHER" id="PTHR10704:SF44">
    <property type="entry name" value="LD35051P-RELATED"/>
    <property type="match status" value="1"/>
</dbReference>
<protein>
    <recommendedName>
        <fullName evidence="3">Sulfotransferase domain-containing protein</fullName>
    </recommendedName>
</protein>
<sequence length="396" mass="45148">AMKSSMPSGRSPVRIHFAGSEVFLSRTHARTNMQRTRIMVLAAFALVFFYVAVMWSPLHTAREGWTITLRLETSGGKSPQPAKKTEGDFPDSSLEGELPPSFQSALKNHSVVPMSDVKVVFVLTYYRAGAPLLNELLSADNSTFFHFEPLGLFTVNGRIRAGRENHAFKLIEELIACRLENVPLYTVWLEGNDFHKRNRFMSQLCQGGQACTSPSHMSAVCRRSSTRVFKFSRLYVSQVANWLKRNPDMAKYLRVIHLVRDPRAVYYSRRTQKWCTVSAECDKASSLCDQMRFDLDAFSDLEGLLPVNWTQRLRFEDLVANPRNETLRLFGRIGLNYTTAVSEYLAKRKSPSSAPDRWKKRLSKATLSIIEESCFDILEAFGYEFLIPEVEEAELE</sequence>
<dbReference type="EMBL" id="JO841647">
    <property type="protein sequence ID" value="AEO33264.1"/>
    <property type="molecule type" value="mRNA"/>
</dbReference>
<dbReference type="InterPro" id="IPR051135">
    <property type="entry name" value="Gal/GlcNAc/GalNAc_ST"/>
</dbReference>
<evidence type="ECO:0000313" key="4">
    <source>
        <dbReference type="EMBL" id="AEO33264.1"/>
    </source>
</evidence>
<dbReference type="InterPro" id="IPR027417">
    <property type="entry name" value="P-loop_NTPase"/>
</dbReference>
<evidence type="ECO:0000259" key="3">
    <source>
        <dbReference type="Pfam" id="PF00685"/>
    </source>
</evidence>
<dbReference type="PANTHER" id="PTHR10704">
    <property type="entry name" value="CARBOHYDRATE SULFOTRANSFERASE"/>
    <property type="match status" value="1"/>
</dbReference>
<dbReference type="GO" id="GO:0001517">
    <property type="term" value="F:N-acetylglucosamine 6-O-sulfotransferase activity"/>
    <property type="evidence" value="ECO:0007669"/>
    <property type="project" value="TreeGrafter"/>
</dbReference>
<dbReference type="Gene3D" id="3.40.50.300">
    <property type="entry name" value="P-loop containing nucleotide triphosphate hydrolases"/>
    <property type="match status" value="1"/>
</dbReference>
<dbReference type="AlphaFoldDB" id="G3MIE6"/>
<organism evidence="4">
    <name type="scientific">Amblyomma maculatum</name>
    <name type="common">Gulf Coast tick</name>
    <dbReference type="NCBI Taxonomy" id="34609"/>
    <lineage>
        <taxon>Eukaryota</taxon>
        <taxon>Metazoa</taxon>
        <taxon>Ecdysozoa</taxon>
        <taxon>Arthropoda</taxon>
        <taxon>Chelicerata</taxon>
        <taxon>Arachnida</taxon>
        <taxon>Acari</taxon>
        <taxon>Parasitiformes</taxon>
        <taxon>Ixodida</taxon>
        <taxon>Ixodoidea</taxon>
        <taxon>Ixodidae</taxon>
        <taxon>Amblyomminae</taxon>
        <taxon>Amblyomma</taxon>
    </lineage>
</organism>
<dbReference type="GO" id="GO:0006790">
    <property type="term" value="P:sulfur compound metabolic process"/>
    <property type="evidence" value="ECO:0007669"/>
    <property type="project" value="TreeGrafter"/>
</dbReference>
<feature type="transmembrane region" description="Helical" evidence="2">
    <location>
        <begin position="38"/>
        <end position="58"/>
    </location>
</feature>
<feature type="non-terminal residue" evidence="4">
    <location>
        <position position="1"/>
    </location>
</feature>
<keyword evidence="2" id="KW-0472">Membrane</keyword>
<proteinExistence type="evidence at transcript level"/>
<name>G3MIE6_AMBMU</name>
<evidence type="ECO:0000256" key="1">
    <source>
        <dbReference type="SAM" id="MobiDB-lite"/>
    </source>
</evidence>
<accession>G3MIE6</accession>
<reference evidence="4" key="1">
    <citation type="journal article" date="2011" name="PLoS ONE">
        <title>A deep insight into the sialotranscriptome of the gulf coast tick, Amblyomma maculatum.</title>
        <authorList>
            <person name="Karim S."/>
            <person name="Singh P."/>
            <person name="Ribeiro J.M."/>
        </authorList>
    </citation>
    <scope>NUCLEOTIDE SEQUENCE</scope>
    <source>
        <tissue evidence="4">Salivary gland</tissue>
    </source>
</reference>
<feature type="region of interest" description="Disordered" evidence="1">
    <location>
        <begin position="72"/>
        <end position="94"/>
    </location>
</feature>
<dbReference type="Pfam" id="PF00685">
    <property type="entry name" value="Sulfotransfer_1"/>
    <property type="match status" value="1"/>
</dbReference>
<dbReference type="SUPFAM" id="SSF52540">
    <property type="entry name" value="P-loop containing nucleoside triphosphate hydrolases"/>
    <property type="match status" value="1"/>
</dbReference>
<dbReference type="InterPro" id="IPR000863">
    <property type="entry name" value="Sulfotransferase_dom"/>
</dbReference>
<keyword evidence="2" id="KW-1133">Transmembrane helix</keyword>
<dbReference type="GO" id="GO:0006044">
    <property type="term" value="P:N-acetylglucosamine metabolic process"/>
    <property type="evidence" value="ECO:0007669"/>
    <property type="project" value="TreeGrafter"/>
</dbReference>
<keyword evidence="2" id="KW-0812">Transmembrane</keyword>
<evidence type="ECO:0000256" key="2">
    <source>
        <dbReference type="SAM" id="Phobius"/>
    </source>
</evidence>